<feature type="non-terminal residue" evidence="2">
    <location>
        <position position="1"/>
    </location>
</feature>
<proteinExistence type="predicted"/>
<feature type="non-terminal residue" evidence="2">
    <location>
        <position position="104"/>
    </location>
</feature>
<feature type="compositionally biased region" description="Low complexity" evidence="1">
    <location>
        <begin position="33"/>
        <end position="54"/>
    </location>
</feature>
<sequence length="104" mass="10853">QSTSVLSNTVPFQRLSIGRPSSKNAHTPTSNVSSASSTPVLTPTPSTPTSTPTPDLMSDSCDSGGKSSQGINILEQALAMSAIDLQSFEDDFNIFDNADCFPSV</sequence>
<dbReference type="AlphaFoldDB" id="A0A0B6YJY5"/>
<feature type="compositionally biased region" description="Polar residues" evidence="1">
    <location>
        <begin position="19"/>
        <end position="32"/>
    </location>
</feature>
<dbReference type="EMBL" id="HACG01009589">
    <property type="protein sequence ID" value="CEK56454.1"/>
    <property type="molecule type" value="Transcribed_RNA"/>
</dbReference>
<gene>
    <name evidence="2" type="primary">ORF27685</name>
</gene>
<organism evidence="2">
    <name type="scientific">Arion vulgaris</name>
    <dbReference type="NCBI Taxonomy" id="1028688"/>
    <lineage>
        <taxon>Eukaryota</taxon>
        <taxon>Metazoa</taxon>
        <taxon>Spiralia</taxon>
        <taxon>Lophotrochozoa</taxon>
        <taxon>Mollusca</taxon>
        <taxon>Gastropoda</taxon>
        <taxon>Heterobranchia</taxon>
        <taxon>Euthyneura</taxon>
        <taxon>Panpulmonata</taxon>
        <taxon>Eupulmonata</taxon>
        <taxon>Stylommatophora</taxon>
        <taxon>Helicina</taxon>
        <taxon>Arionoidea</taxon>
        <taxon>Arionidae</taxon>
        <taxon>Arion</taxon>
    </lineage>
</organism>
<feature type="compositionally biased region" description="Polar residues" evidence="1">
    <location>
        <begin position="1"/>
        <end position="11"/>
    </location>
</feature>
<name>A0A0B6YJY5_9EUPU</name>
<feature type="region of interest" description="Disordered" evidence="1">
    <location>
        <begin position="1"/>
        <end position="68"/>
    </location>
</feature>
<evidence type="ECO:0000313" key="2">
    <source>
        <dbReference type="EMBL" id="CEK56454.1"/>
    </source>
</evidence>
<protein>
    <submittedName>
        <fullName evidence="2">Uncharacterized protein</fullName>
    </submittedName>
</protein>
<reference evidence="2" key="1">
    <citation type="submission" date="2014-12" db="EMBL/GenBank/DDBJ databases">
        <title>Insight into the proteome of Arion vulgaris.</title>
        <authorList>
            <person name="Aradska J."/>
            <person name="Bulat T."/>
            <person name="Smidak R."/>
            <person name="Sarate P."/>
            <person name="Gangsoo J."/>
            <person name="Sialana F."/>
            <person name="Bilban M."/>
            <person name="Lubec G."/>
        </authorList>
    </citation>
    <scope>NUCLEOTIDE SEQUENCE</scope>
    <source>
        <tissue evidence="2">Skin</tissue>
    </source>
</reference>
<accession>A0A0B6YJY5</accession>
<evidence type="ECO:0000256" key="1">
    <source>
        <dbReference type="SAM" id="MobiDB-lite"/>
    </source>
</evidence>